<gene>
    <name evidence="1" type="ORF">GJW-30_1_00050</name>
</gene>
<dbReference type="EMBL" id="AP014946">
    <property type="protein sequence ID" value="BAT57544.1"/>
    <property type="molecule type" value="Genomic_DNA"/>
</dbReference>
<dbReference type="AlphaFoldDB" id="A0A0S3PNL5"/>
<protein>
    <submittedName>
        <fullName evidence="1">Uncharacterized protein</fullName>
    </submittedName>
</protein>
<reference evidence="1 2" key="1">
    <citation type="submission" date="2015-08" db="EMBL/GenBank/DDBJ databases">
        <title>Investigation of the bacterial diversity of lava forest soil.</title>
        <authorList>
            <person name="Lee J.S."/>
        </authorList>
    </citation>
    <scope>NUCLEOTIDE SEQUENCE [LARGE SCALE GENOMIC DNA]</scope>
    <source>
        <strain evidence="1 2">GJW-30</strain>
    </source>
</reference>
<keyword evidence="2" id="KW-1185">Reference proteome</keyword>
<organism evidence="1 2">
    <name type="scientific">Variibacter gotjawalensis</name>
    <dbReference type="NCBI Taxonomy" id="1333996"/>
    <lineage>
        <taxon>Bacteria</taxon>
        <taxon>Pseudomonadati</taxon>
        <taxon>Pseudomonadota</taxon>
        <taxon>Alphaproteobacteria</taxon>
        <taxon>Hyphomicrobiales</taxon>
        <taxon>Nitrobacteraceae</taxon>
        <taxon>Variibacter</taxon>
    </lineage>
</organism>
<name>A0A0S3PNL5_9BRAD</name>
<dbReference type="KEGG" id="vgo:GJW-30_1_00050"/>
<sequence>MSKASLELVVSNPSEKLANTGTLSPKSTSAQPAKVGLTSNFASAEKIGHSQQLSILKNAVLASLDAETFAFIQNAPAMKLRDRFVAEANSHRNMLARAAKQGKMVHLSIIEFREFLMRIGPMPSAGMTLDRIDNCDPEYAPGKIRWADKKVQNNNKSDTQTYTISSGLTYTTSQLAELHSVSTDAIRKRRAQGWTNDEIFLGKRLVTSSNNLVPPGKTAAALKFPNGLYTPKQLALLSGSEAQLTYASDIEFYRTAHSHQHYRTTEQEEFLVMTPDEHRENYKKNLELLLAKPSQDHATFRAIVETRQLMSLPNASLDRAWLRHWRKHRAHTVYELLTAEYKAYVAKIDPQWVARQMAKQSVTQEDE</sequence>
<evidence type="ECO:0000313" key="1">
    <source>
        <dbReference type="EMBL" id="BAT57544.1"/>
    </source>
</evidence>
<dbReference type="OrthoDB" id="7181366at2"/>
<accession>A0A0S3PNL5</accession>
<dbReference type="Proteomes" id="UP000236884">
    <property type="component" value="Chromosome"/>
</dbReference>
<dbReference type="RefSeq" id="WP_096350340.1">
    <property type="nucleotide sequence ID" value="NZ_AP014946.1"/>
</dbReference>
<evidence type="ECO:0000313" key="2">
    <source>
        <dbReference type="Proteomes" id="UP000236884"/>
    </source>
</evidence>
<proteinExistence type="predicted"/>